<dbReference type="PANTHER" id="PTHR37424">
    <property type="entry name" value="BACTERIOFERRITIN-ASSOCIATED FERREDOXIN"/>
    <property type="match status" value="1"/>
</dbReference>
<comment type="similarity">
    <text evidence="8">Belongs to the Bfd family.</text>
</comment>
<evidence type="ECO:0000259" key="9">
    <source>
        <dbReference type="Pfam" id="PF04324"/>
    </source>
</evidence>
<feature type="domain" description="BFD-like [2Fe-2S]-binding" evidence="9">
    <location>
        <begin position="2"/>
        <end position="49"/>
    </location>
</feature>
<evidence type="ECO:0000313" key="10">
    <source>
        <dbReference type="EMBL" id="TYC58934.1"/>
    </source>
</evidence>
<protein>
    <recommendedName>
        <fullName evidence="7">Bacterioferritin-associated ferredoxin</fullName>
    </recommendedName>
</protein>
<dbReference type="RefSeq" id="WP_148578995.1">
    <property type="nucleotide sequence ID" value="NZ_JAVEUW010000029.1"/>
</dbReference>
<dbReference type="Gene3D" id="1.10.10.1100">
    <property type="entry name" value="BFD-like [2Fe-2S]-binding domain"/>
    <property type="match status" value="1"/>
</dbReference>
<keyword evidence="4" id="KW-0249">Electron transport</keyword>
<dbReference type="AlphaFoldDB" id="A0A6C2CZ15"/>
<keyword evidence="5" id="KW-0408">Iron</keyword>
<dbReference type="GO" id="GO:0051537">
    <property type="term" value="F:2 iron, 2 sulfur cluster binding"/>
    <property type="evidence" value="ECO:0007669"/>
    <property type="project" value="UniProtKB-KW"/>
</dbReference>
<dbReference type="InterPro" id="IPR052371">
    <property type="entry name" value="BFD-associated_ferredoxin"/>
</dbReference>
<evidence type="ECO:0000256" key="1">
    <source>
        <dbReference type="ARBA" id="ARBA00022448"/>
    </source>
</evidence>
<dbReference type="Proteomes" id="UP000389128">
    <property type="component" value="Unassembled WGS sequence"/>
</dbReference>
<keyword evidence="11" id="KW-1185">Reference proteome</keyword>
<reference evidence="10 11" key="1">
    <citation type="submission" date="2019-01" db="EMBL/GenBank/DDBJ databases">
        <title>Zoogloea oleivorans genome sequencing and assembly.</title>
        <authorList>
            <person name="Tancsics A."/>
            <person name="Farkas M."/>
            <person name="Kriszt B."/>
            <person name="Maroti G."/>
            <person name="Horvath B."/>
        </authorList>
    </citation>
    <scope>NUCLEOTIDE SEQUENCE [LARGE SCALE GENOMIC DNA]</scope>
    <source>
        <strain evidence="10 11">Buc</strain>
    </source>
</reference>
<dbReference type="PANTHER" id="PTHR37424:SF1">
    <property type="entry name" value="BACTERIOFERRITIN-ASSOCIATED FERREDOXIN"/>
    <property type="match status" value="1"/>
</dbReference>
<organism evidence="10 11">
    <name type="scientific">Zoogloea oleivorans</name>
    <dbReference type="NCBI Taxonomy" id="1552750"/>
    <lineage>
        <taxon>Bacteria</taxon>
        <taxon>Pseudomonadati</taxon>
        <taxon>Pseudomonadota</taxon>
        <taxon>Betaproteobacteria</taxon>
        <taxon>Rhodocyclales</taxon>
        <taxon>Zoogloeaceae</taxon>
        <taxon>Zoogloea</taxon>
    </lineage>
</organism>
<evidence type="ECO:0000256" key="3">
    <source>
        <dbReference type="ARBA" id="ARBA00022723"/>
    </source>
</evidence>
<dbReference type="OrthoDB" id="9815350at2"/>
<evidence type="ECO:0000256" key="5">
    <source>
        <dbReference type="ARBA" id="ARBA00023004"/>
    </source>
</evidence>
<sequence length="77" mass="8291">MYVCVCRAVTEKHIETAVLGGARRLRDLRVQLGVTEECGRCAKCAKQCLDGAIDQACSASLRPACSPTPFHLIQEAA</sequence>
<dbReference type="EMBL" id="SDKK01000008">
    <property type="protein sequence ID" value="TYC58934.1"/>
    <property type="molecule type" value="Genomic_DNA"/>
</dbReference>
<proteinExistence type="inferred from homology"/>
<dbReference type="Pfam" id="PF04324">
    <property type="entry name" value="Fer2_BFD"/>
    <property type="match status" value="1"/>
</dbReference>
<evidence type="ECO:0000256" key="2">
    <source>
        <dbReference type="ARBA" id="ARBA00022714"/>
    </source>
</evidence>
<evidence type="ECO:0000313" key="11">
    <source>
        <dbReference type="Proteomes" id="UP000389128"/>
    </source>
</evidence>
<evidence type="ECO:0000256" key="4">
    <source>
        <dbReference type="ARBA" id="ARBA00022982"/>
    </source>
</evidence>
<evidence type="ECO:0000256" key="7">
    <source>
        <dbReference type="ARBA" id="ARBA00039386"/>
    </source>
</evidence>
<dbReference type="InterPro" id="IPR041854">
    <property type="entry name" value="BFD-like_2Fe2S-bd_dom_sf"/>
</dbReference>
<comment type="caution">
    <text evidence="10">The sequence shown here is derived from an EMBL/GenBank/DDBJ whole genome shotgun (WGS) entry which is preliminary data.</text>
</comment>
<dbReference type="InterPro" id="IPR007419">
    <property type="entry name" value="BFD-like_2Fe2S-bd_dom"/>
</dbReference>
<gene>
    <name evidence="10" type="ORF">ETQ85_10505</name>
</gene>
<keyword evidence="3" id="KW-0479">Metal-binding</keyword>
<accession>A0A6C2CZ15</accession>
<keyword evidence="2" id="KW-0001">2Fe-2S</keyword>
<keyword evidence="1" id="KW-0813">Transport</keyword>
<evidence type="ECO:0000256" key="6">
    <source>
        <dbReference type="ARBA" id="ARBA00023014"/>
    </source>
</evidence>
<dbReference type="GO" id="GO:0046872">
    <property type="term" value="F:metal ion binding"/>
    <property type="evidence" value="ECO:0007669"/>
    <property type="project" value="UniProtKB-KW"/>
</dbReference>
<keyword evidence="6" id="KW-0411">Iron-sulfur</keyword>
<name>A0A6C2CZ15_9RHOO</name>
<evidence type="ECO:0000256" key="8">
    <source>
        <dbReference type="ARBA" id="ARBA00046332"/>
    </source>
</evidence>